<evidence type="ECO:0000256" key="2">
    <source>
        <dbReference type="PROSITE-ProRule" id="PRU00335"/>
    </source>
</evidence>
<dbReference type="Pfam" id="PF00440">
    <property type="entry name" value="TetR_N"/>
    <property type="match status" value="1"/>
</dbReference>
<feature type="domain" description="HTH tetR-type" evidence="3">
    <location>
        <begin position="12"/>
        <end position="72"/>
    </location>
</feature>
<dbReference type="PRINTS" id="PR00455">
    <property type="entry name" value="HTHTETR"/>
</dbReference>
<dbReference type="RefSeq" id="WP_344169580.1">
    <property type="nucleotide sequence ID" value="NZ_BAAARY010000004.1"/>
</dbReference>
<organism evidence="4 5">
    <name type="scientific">Pilimelia columellifera subsp. columellifera</name>
    <dbReference type="NCBI Taxonomy" id="706583"/>
    <lineage>
        <taxon>Bacteria</taxon>
        <taxon>Bacillati</taxon>
        <taxon>Actinomycetota</taxon>
        <taxon>Actinomycetes</taxon>
        <taxon>Micromonosporales</taxon>
        <taxon>Micromonosporaceae</taxon>
        <taxon>Pilimelia</taxon>
    </lineage>
</organism>
<dbReference type="EMBL" id="BAAARY010000004">
    <property type="protein sequence ID" value="GAA2517023.1"/>
    <property type="molecule type" value="Genomic_DNA"/>
</dbReference>
<dbReference type="Gene3D" id="1.10.357.10">
    <property type="entry name" value="Tetracycline Repressor, domain 2"/>
    <property type="match status" value="1"/>
</dbReference>
<dbReference type="Pfam" id="PF17920">
    <property type="entry name" value="TetR_C_16"/>
    <property type="match status" value="1"/>
</dbReference>
<dbReference type="InterPro" id="IPR036271">
    <property type="entry name" value="Tet_transcr_reg_TetR-rel_C_sf"/>
</dbReference>
<protein>
    <submittedName>
        <fullName evidence="4">TetR family transcriptional regulator</fullName>
    </submittedName>
</protein>
<dbReference type="SUPFAM" id="SSF46689">
    <property type="entry name" value="Homeodomain-like"/>
    <property type="match status" value="1"/>
</dbReference>
<evidence type="ECO:0000313" key="4">
    <source>
        <dbReference type="EMBL" id="GAA2517023.1"/>
    </source>
</evidence>
<keyword evidence="1 2" id="KW-0238">DNA-binding</keyword>
<comment type="caution">
    <text evidence="4">The sequence shown here is derived from an EMBL/GenBank/DDBJ whole genome shotgun (WGS) entry which is preliminary data.</text>
</comment>
<keyword evidence="5" id="KW-1185">Reference proteome</keyword>
<dbReference type="SUPFAM" id="SSF48498">
    <property type="entry name" value="Tetracyclin repressor-like, C-terminal domain"/>
    <property type="match status" value="1"/>
</dbReference>
<feature type="DNA-binding region" description="H-T-H motif" evidence="2">
    <location>
        <begin position="35"/>
        <end position="54"/>
    </location>
</feature>
<dbReference type="Proteomes" id="UP001499978">
    <property type="component" value="Unassembled WGS sequence"/>
</dbReference>
<gene>
    <name evidence="4" type="ORF">GCM10010201_12240</name>
</gene>
<dbReference type="InterPro" id="IPR009057">
    <property type="entry name" value="Homeodomain-like_sf"/>
</dbReference>
<dbReference type="PANTHER" id="PTHR30055:SF235">
    <property type="entry name" value="TRANSCRIPTIONAL REGULATORY PROTEIN"/>
    <property type="match status" value="1"/>
</dbReference>
<reference evidence="4 5" key="1">
    <citation type="journal article" date="2019" name="Int. J. Syst. Evol. Microbiol.">
        <title>The Global Catalogue of Microorganisms (GCM) 10K type strain sequencing project: providing services to taxonomists for standard genome sequencing and annotation.</title>
        <authorList>
            <consortium name="The Broad Institute Genomics Platform"/>
            <consortium name="The Broad Institute Genome Sequencing Center for Infectious Disease"/>
            <person name="Wu L."/>
            <person name="Ma J."/>
        </authorList>
    </citation>
    <scope>NUCLEOTIDE SEQUENCE [LARGE SCALE GENOMIC DNA]</scope>
    <source>
        <strain evidence="4 5">JCM 3367</strain>
    </source>
</reference>
<dbReference type="InterPro" id="IPR001647">
    <property type="entry name" value="HTH_TetR"/>
</dbReference>
<name>A0ABN3N990_9ACTN</name>
<dbReference type="InterPro" id="IPR050109">
    <property type="entry name" value="HTH-type_TetR-like_transc_reg"/>
</dbReference>
<dbReference type="PANTHER" id="PTHR30055">
    <property type="entry name" value="HTH-TYPE TRANSCRIPTIONAL REGULATOR RUTR"/>
    <property type="match status" value="1"/>
</dbReference>
<accession>A0ABN3N990</accession>
<dbReference type="Gene3D" id="1.10.10.60">
    <property type="entry name" value="Homeodomain-like"/>
    <property type="match status" value="1"/>
</dbReference>
<dbReference type="InterPro" id="IPR041678">
    <property type="entry name" value="TetR_C_16"/>
</dbReference>
<evidence type="ECO:0000313" key="5">
    <source>
        <dbReference type="Proteomes" id="UP001499978"/>
    </source>
</evidence>
<evidence type="ECO:0000259" key="3">
    <source>
        <dbReference type="PROSITE" id="PS50977"/>
    </source>
</evidence>
<sequence>MRRRTGRRSGSPDTRGAILTAARTAFAGRGYDRASIRGIAAEAGVDPALVHHYFGTKDQLFLATLDLPINPAELIPAAVAGGIDGAGRRLVALALSVWDSPAGAAGAALLRSAMSSEWSARLLREFLVTQVLRRVFAQLGITDDPQSELRAALVASQLAGLVMTRYLLRFEPLASADPSVIAAAVGPTIQRYLTDDLDVPAPAAD</sequence>
<dbReference type="PROSITE" id="PS50977">
    <property type="entry name" value="HTH_TETR_2"/>
    <property type="match status" value="1"/>
</dbReference>
<proteinExistence type="predicted"/>
<evidence type="ECO:0000256" key="1">
    <source>
        <dbReference type="ARBA" id="ARBA00023125"/>
    </source>
</evidence>